<comment type="catalytic activity">
    <reaction evidence="7 8">
        <text>cytidine(34) in tRNA(Ile2) + L-lysine + ATP = lysidine(34) in tRNA(Ile2) + AMP + diphosphate + H(+)</text>
        <dbReference type="Rhea" id="RHEA:43744"/>
        <dbReference type="Rhea" id="RHEA-COMP:10625"/>
        <dbReference type="Rhea" id="RHEA-COMP:10670"/>
        <dbReference type="ChEBI" id="CHEBI:15378"/>
        <dbReference type="ChEBI" id="CHEBI:30616"/>
        <dbReference type="ChEBI" id="CHEBI:32551"/>
        <dbReference type="ChEBI" id="CHEBI:33019"/>
        <dbReference type="ChEBI" id="CHEBI:82748"/>
        <dbReference type="ChEBI" id="CHEBI:83665"/>
        <dbReference type="ChEBI" id="CHEBI:456215"/>
        <dbReference type="EC" id="6.3.4.19"/>
    </reaction>
</comment>
<keyword evidence="12" id="KW-1185">Reference proteome</keyword>
<dbReference type="NCBIfam" id="TIGR02432">
    <property type="entry name" value="lysidine_TilS_N"/>
    <property type="match status" value="1"/>
</dbReference>
<dbReference type="AlphaFoldDB" id="A0A4R2NPE6"/>
<evidence type="ECO:0000256" key="1">
    <source>
        <dbReference type="ARBA" id="ARBA00004496"/>
    </source>
</evidence>
<dbReference type="GO" id="GO:0032267">
    <property type="term" value="F:tRNA(Ile)-lysidine synthase activity"/>
    <property type="evidence" value="ECO:0007669"/>
    <property type="project" value="UniProtKB-EC"/>
</dbReference>
<dbReference type="SUPFAM" id="SSF52402">
    <property type="entry name" value="Adenine nucleotide alpha hydrolases-like"/>
    <property type="match status" value="1"/>
</dbReference>
<sequence>MLNQFKEHVFLNFPFLEQKKILVAISGGVDSVALAYLLHTLHYKIALVHCNFKLRDEESDLDAQLVAQLGEEFQCKTFIQEFDTLKYAENNKLSIQIAARELRYKWFSEIAIENNIDYIATAHHADDNLETCLINLTRGTGLDGLTGIPSQNGNIIRPLLPFSKVTILEYAKSNQLKWREDASNSETKYTRNKIRHNVIPALKEINPALLENFSKTIDYLKQTRTIVDQKVEEILTEIQSKEGDIIKFNIEKMLKLPNKEAYIFEIFKDYNFTEWNNISELLNAQSGKVVYSKSHVLLKDRDSLLLKELKSNTVNASKFFIEKDVEEITDPIKLSIKNTDKKHTLSKNYVLVNKNLVTFPIILRKWEEGDFFYPTGMSGKKKVSKFFKDEKFSKFMKEQTWLLCNAENEIMWIVGTRQDRRFSIDESSKNILQISI</sequence>
<dbReference type="SMART" id="SM00977">
    <property type="entry name" value="TilS_C"/>
    <property type="match status" value="1"/>
</dbReference>
<evidence type="ECO:0000313" key="11">
    <source>
        <dbReference type="EMBL" id="TCP23630.1"/>
    </source>
</evidence>
<evidence type="ECO:0000256" key="9">
    <source>
        <dbReference type="SAM" id="Phobius"/>
    </source>
</evidence>
<evidence type="ECO:0000256" key="2">
    <source>
        <dbReference type="ARBA" id="ARBA00022490"/>
    </source>
</evidence>
<evidence type="ECO:0000256" key="4">
    <source>
        <dbReference type="ARBA" id="ARBA00022694"/>
    </source>
</evidence>
<dbReference type="Gene3D" id="3.40.50.620">
    <property type="entry name" value="HUPs"/>
    <property type="match status" value="1"/>
</dbReference>
<dbReference type="CDD" id="cd01992">
    <property type="entry name" value="TilS_N"/>
    <property type="match status" value="1"/>
</dbReference>
<dbReference type="InterPro" id="IPR012796">
    <property type="entry name" value="Lysidine-tRNA-synth_C"/>
</dbReference>
<dbReference type="InterPro" id="IPR012094">
    <property type="entry name" value="tRNA_Ile_lys_synt"/>
</dbReference>
<evidence type="ECO:0000256" key="7">
    <source>
        <dbReference type="ARBA" id="ARBA00048539"/>
    </source>
</evidence>
<dbReference type="GO" id="GO:0005737">
    <property type="term" value="C:cytoplasm"/>
    <property type="evidence" value="ECO:0007669"/>
    <property type="project" value="UniProtKB-SubCell"/>
</dbReference>
<comment type="caution">
    <text evidence="11">The sequence shown here is derived from an EMBL/GenBank/DDBJ whole genome shotgun (WGS) entry which is preliminary data.</text>
</comment>
<dbReference type="InterPro" id="IPR014729">
    <property type="entry name" value="Rossmann-like_a/b/a_fold"/>
</dbReference>
<proteinExistence type="inferred from homology"/>
<evidence type="ECO:0000259" key="10">
    <source>
        <dbReference type="SMART" id="SM00977"/>
    </source>
</evidence>
<comment type="similarity">
    <text evidence="8">Belongs to the tRNA(Ile)-lysidine synthase family.</text>
</comment>
<keyword evidence="9" id="KW-0472">Membrane</keyword>
<comment type="domain">
    <text evidence="8">The N-terminal region contains the highly conserved SGGXDS motif, predicted to be a P-loop motif involved in ATP binding.</text>
</comment>
<dbReference type="RefSeq" id="WP_132795444.1">
    <property type="nucleotide sequence ID" value="NZ_SLXM01000008.1"/>
</dbReference>
<dbReference type="PANTHER" id="PTHR43033">
    <property type="entry name" value="TRNA(ILE)-LYSIDINE SYNTHASE-RELATED"/>
    <property type="match status" value="1"/>
</dbReference>
<dbReference type="InterPro" id="IPR011063">
    <property type="entry name" value="TilS/TtcA_N"/>
</dbReference>
<keyword evidence="6 8" id="KW-0067">ATP-binding</keyword>
<evidence type="ECO:0000256" key="5">
    <source>
        <dbReference type="ARBA" id="ARBA00022741"/>
    </source>
</evidence>
<dbReference type="Pfam" id="PF11734">
    <property type="entry name" value="TilS_C"/>
    <property type="match status" value="1"/>
</dbReference>
<dbReference type="InterPro" id="IPR012795">
    <property type="entry name" value="tRNA_Ile_lys_synt_N"/>
</dbReference>
<keyword evidence="5 8" id="KW-0547">Nucleotide-binding</keyword>
<keyword evidence="2 8" id="KW-0963">Cytoplasm</keyword>
<organism evidence="11 12">
    <name type="scientific">Tenacibaculum skagerrakense</name>
    <dbReference type="NCBI Taxonomy" id="186571"/>
    <lineage>
        <taxon>Bacteria</taxon>
        <taxon>Pseudomonadati</taxon>
        <taxon>Bacteroidota</taxon>
        <taxon>Flavobacteriia</taxon>
        <taxon>Flavobacteriales</taxon>
        <taxon>Flavobacteriaceae</taxon>
        <taxon>Tenacibaculum</taxon>
    </lineage>
</organism>
<dbReference type="NCBIfam" id="TIGR02433">
    <property type="entry name" value="lysidine_TilS_C"/>
    <property type="match status" value="1"/>
</dbReference>
<feature type="transmembrane region" description="Helical" evidence="9">
    <location>
        <begin position="21"/>
        <end position="39"/>
    </location>
</feature>
<dbReference type="EC" id="6.3.4.19" evidence="8"/>
<dbReference type="OrthoDB" id="9807403at2"/>
<dbReference type="PANTHER" id="PTHR43033:SF1">
    <property type="entry name" value="TRNA(ILE)-LYSIDINE SYNTHASE-RELATED"/>
    <property type="match status" value="1"/>
</dbReference>
<dbReference type="SUPFAM" id="SSF56037">
    <property type="entry name" value="PheT/TilS domain"/>
    <property type="match status" value="1"/>
</dbReference>
<feature type="binding site" evidence="8">
    <location>
        <begin position="26"/>
        <end position="31"/>
    </location>
    <ligand>
        <name>ATP</name>
        <dbReference type="ChEBI" id="CHEBI:30616"/>
    </ligand>
</feature>
<evidence type="ECO:0000256" key="3">
    <source>
        <dbReference type="ARBA" id="ARBA00022598"/>
    </source>
</evidence>
<evidence type="ECO:0000256" key="6">
    <source>
        <dbReference type="ARBA" id="ARBA00022840"/>
    </source>
</evidence>
<dbReference type="GO" id="GO:0006400">
    <property type="term" value="P:tRNA modification"/>
    <property type="evidence" value="ECO:0007669"/>
    <property type="project" value="UniProtKB-UniRule"/>
</dbReference>
<evidence type="ECO:0000256" key="8">
    <source>
        <dbReference type="HAMAP-Rule" id="MF_01161"/>
    </source>
</evidence>
<keyword evidence="3 8" id="KW-0436">Ligase</keyword>
<name>A0A4R2NPE6_9FLAO</name>
<evidence type="ECO:0000313" key="12">
    <source>
        <dbReference type="Proteomes" id="UP000294564"/>
    </source>
</evidence>
<keyword evidence="9" id="KW-0812">Transmembrane</keyword>
<dbReference type="HAMAP" id="MF_01161">
    <property type="entry name" value="tRNA_Ile_lys_synt"/>
    <property type="match status" value="1"/>
</dbReference>
<comment type="function">
    <text evidence="8">Ligates lysine onto the cytidine present at position 34 of the AUA codon-specific tRNA(Ile) that contains the anticodon CAU, in an ATP-dependent manner. Cytidine is converted to lysidine, thus changing the amino acid specificity of the tRNA from methionine to isoleucine.</text>
</comment>
<keyword evidence="9" id="KW-1133">Transmembrane helix</keyword>
<gene>
    <name evidence="8" type="primary">tilS</name>
    <name evidence="11" type="ORF">EV195_108100</name>
</gene>
<feature type="domain" description="Lysidine-tRNA(Ile) synthetase C-terminal" evidence="10">
    <location>
        <begin position="361"/>
        <end position="434"/>
    </location>
</feature>
<dbReference type="GO" id="GO:0005524">
    <property type="term" value="F:ATP binding"/>
    <property type="evidence" value="ECO:0007669"/>
    <property type="project" value="UniProtKB-UniRule"/>
</dbReference>
<protein>
    <recommendedName>
        <fullName evidence="8">tRNA(Ile)-lysidine synthase</fullName>
        <ecNumber evidence="8">6.3.4.19</ecNumber>
    </recommendedName>
    <alternativeName>
        <fullName evidence="8">tRNA(Ile)-2-lysyl-cytidine synthase</fullName>
    </alternativeName>
    <alternativeName>
        <fullName evidence="8">tRNA(Ile)-lysidine synthetase</fullName>
    </alternativeName>
</protein>
<comment type="subcellular location">
    <subcellularLocation>
        <location evidence="1 8">Cytoplasm</location>
    </subcellularLocation>
</comment>
<dbReference type="EMBL" id="SLXM01000008">
    <property type="protein sequence ID" value="TCP23630.1"/>
    <property type="molecule type" value="Genomic_DNA"/>
</dbReference>
<reference evidence="11 12" key="1">
    <citation type="submission" date="2019-03" db="EMBL/GenBank/DDBJ databases">
        <title>Genomic Encyclopedia of Type Strains, Phase IV (KMG-IV): sequencing the most valuable type-strain genomes for metagenomic binning, comparative biology and taxonomic classification.</title>
        <authorList>
            <person name="Goeker M."/>
        </authorList>
    </citation>
    <scope>NUCLEOTIDE SEQUENCE [LARGE SCALE GENOMIC DNA]</scope>
    <source>
        <strain evidence="11 12">DSM 14836</strain>
    </source>
</reference>
<dbReference type="Pfam" id="PF01171">
    <property type="entry name" value="ATP_bind_3"/>
    <property type="match status" value="1"/>
</dbReference>
<dbReference type="Proteomes" id="UP000294564">
    <property type="component" value="Unassembled WGS sequence"/>
</dbReference>
<keyword evidence="4 8" id="KW-0819">tRNA processing</keyword>
<accession>A0A4R2NPE6</accession>